<dbReference type="InterPro" id="IPR011711">
    <property type="entry name" value="GntR_C"/>
</dbReference>
<dbReference type="PANTHER" id="PTHR43537:SF45">
    <property type="entry name" value="GNTR FAMILY REGULATORY PROTEIN"/>
    <property type="match status" value="1"/>
</dbReference>
<dbReference type="InterPro" id="IPR000524">
    <property type="entry name" value="Tscrpt_reg_HTH_GntR"/>
</dbReference>
<accession>A0ABU7K5H1</accession>
<evidence type="ECO:0000256" key="3">
    <source>
        <dbReference type="ARBA" id="ARBA00023163"/>
    </source>
</evidence>
<dbReference type="InterPro" id="IPR036390">
    <property type="entry name" value="WH_DNA-bd_sf"/>
</dbReference>
<dbReference type="EMBL" id="JAUZMY010000007">
    <property type="protein sequence ID" value="MEE2037490.1"/>
    <property type="molecule type" value="Genomic_DNA"/>
</dbReference>
<dbReference type="Gene3D" id="1.10.10.10">
    <property type="entry name" value="Winged helix-like DNA-binding domain superfamily/Winged helix DNA-binding domain"/>
    <property type="match status" value="1"/>
</dbReference>
<reference evidence="6 7" key="1">
    <citation type="submission" date="2023-08" db="EMBL/GenBank/DDBJ databases">
        <authorList>
            <person name="Girao M."/>
            <person name="Carvalho M.F."/>
        </authorList>
    </citation>
    <scope>NUCLEOTIDE SEQUENCE [LARGE SCALE GENOMIC DNA]</scope>
    <source>
        <strain evidence="6 7">CT-R113</strain>
    </source>
</reference>
<keyword evidence="1" id="KW-0805">Transcription regulation</keyword>
<feature type="region of interest" description="Disordered" evidence="4">
    <location>
        <begin position="1"/>
        <end position="20"/>
    </location>
</feature>
<evidence type="ECO:0000313" key="6">
    <source>
        <dbReference type="EMBL" id="MEE2037490.1"/>
    </source>
</evidence>
<dbReference type="CDD" id="cd07377">
    <property type="entry name" value="WHTH_GntR"/>
    <property type="match status" value="1"/>
</dbReference>
<dbReference type="Proteomes" id="UP001356095">
    <property type="component" value="Unassembled WGS sequence"/>
</dbReference>
<evidence type="ECO:0000256" key="4">
    <source>
        <dbReference type="SAM" id="MobiDB-lite"/>
    </source>
</evidence>
<evidence type="ECO:0000256" key="1">
    <source>
        <dbReference type="ARBA" id="ARBA00023015"/>
    </source>
</evidence>
<protein>
    <submittedName>
        <fullName evidence="6">GntR family transcriptional regulator</fullName>
    </submittedName>
</protein>
<sequence>MDRSEAAGTGAGGQGDQRIVKPPSMVDLAARSIRRMILAGELLPGERVVENRLTQQLSISRPPLREALRRLEHEGLVRQSPHRGAVVTPLTLHDVYEIMTLRHQLENMAIDLGIPVVEPRRLERCWEALRRMEAAADARDEAELSEQKFEFHTAVVGLSGHQRLEETYRSLQLQMKLCMVLNRHARAHRNETASANVLRHRRLLRVIEEGDREAVRAEMARHGDQTFLDDLPGDLDTGSEQAVRWLRGAQEEGAGTGTAV</sequence>
<keyword evidence="2" id="KW-0238">DNA-binding</keyword>
<dbReference type="SUPFAM" id="SSF46785">
    <property type="entry name" value="Winged helix' DNA-binding domain"/>
    <property type="match status" value="1"/>
</dbReference>
<evidence type="ECO:0000256" key="2">
    <source>
        <dbReference type="ARBA" id="ARBA00023125"/>
    </source>
</evidence>
<proteinExistence type="predicted"/>
<comment type="caution">
    <text evidence="6">The sequence shown here is derived from an EMBL/GenBank/DDBJ whole genome shotgun (WGS) entry which is preliminary data.</text>
</comment>
<dbReference type="SMART" id="SM00895">
    <property type="entry name" value="FCD"/>
    <property type="match status" value="1"/>
</dbReference>
<dbReference type="Pfam" id="PF07729">
    <property type="entry name" value="FCD"/>
    <property type="match status" value="1"/>
</dbReference>
<dbReference type="SMART" id="SM00345">
    <property type="entry name" value="HTH_GNTR"/>
    <property type="match status" value="1"/>
</dbReference>
<dbReference type="PROSITE" id="PS50949">
    <property type="entry name" value="HTH_GNTR"/>
    <property type="match status" value="1"/>
</dbReference>
<dbReference type="PANTHER" id="PTHR43537">
    <property type="entry name" value="TRANSCRIPTIONAL REGULATOR, GNTR FAMILY"/>
    <property type="match status" value="1"/>
</dbReference>
<dbReference type="SUPFAM" id="SSF48008">
    <property type="entry name" value="GntR ligand-binding domain-like"/>
    <property type="match status" value="1"/>
</dbReference>
<dbReference type="Gene3D" id="1.20.120.530">
    <property type="entry name" value="GntR ligand-binding domain-like"/>
    <property type="match status" value="1"/>
</dbReference>
<keyword evidence="7" id="KW-1185">Reference proteome</keyword>
<dbReference type="PRINTS" id="PR00035">
    <property type="entry name" value="HTHGNTR"/>
</dbReference>
<dbReference type="InterPro" id="IPR036388">
    <property type="entry name" value="WH-like_DNA-bd_sf"/>
</dbReference>
<feature type="domain" description="HTH gntR-type" evidence="5">
    <location>
        <begin position="23"/>
        <end position="90"/>
    </location>
</feature>
<keyword evidence="3" id="KW-0804">Transcription</keyword>
<gene>
    <name evidence="6" type="ORF">Q8791_09690</name>
</gene>
<evidence type="ECO:0000259" key="5">
    <source>
        <dbReference type="PROSITE" id="PS50949"/>
    </source>
</evidence>
<dbReference type="RefSeq" id="WP_330091283.1">
    <property type="nucleotide sequence ID" value="NZ_JAUZMY010000007.1"/>
</dbReference>
<name>A0ABU7K5H1_9ACTN</name>
<dbReference type="Pfam" id="PF00392">
    <property type="entry name" value="GntR"/>
    <property type="match status" value="1"/>
</dbReference>
<organism evidence="6 7">
    <name type="scientific">Nocardiopsis codii</name>
    <dbReference type="NCBI Taxonomy" id="3065942"/>
    <lineage>
        <taxon>Bacteria</taxon>
        <taxon>Bacillati</taxon>
        <taxon>Actinomycetota</taxon>
        <taxon>Actinomycetes</taxon>
        <taxon>Streptosporangiales</taxon>
        <taxon>Nocardiopsidaceae</taxon>
        <taxon>Nocardiopsis</taxon>
    </lineage>
</organism>
<evidence type="ECO:0000313" key="7">
    <source>
        <dbReference type="Proteomes" id="UP001356095"/>
    </source>
</evidence>
<dbReference type="InterPro" id="IPR008920">
    <property type="entry name" value="TF_FadR/GntR_C"/>
</dbReference>